<evidence type="ECO:0000313" key="1">
    <source>
        <dbReference type="EMBL" id="MPN11197.1"/>
    </source>
</evidence>
<comment type="caution">
    <text evidence="1">The sequence shown here is derived from an EMBL/GenBank/DDBJ whole genome shotgun (WGS) entry which is preliminary data.</text>
</comment>
<proteinExistence type="predicted"/>
<dbReference type="AlphaFoldDB" id="A0A645FAB4"/>
<name>A0A645FAB4_9ZZZZ</name>
<organism evidence="1">
    <name type="scientific">bioreactor metagenome</name>
    <dbReference type="NCBI Taxonomy" id="1076179"/>
    <lineage>
        <taxon>unclassified sequences</taxon>
        <taxon>metagenomes</taxon>
        <taxon>ecological metagenomes</taxon>
    </lineage>
</organism>
<gene>
    <name evidence="1" type="ORF">SDC9_158498</name>
</gene>
<accession>A0A645FAB4</accession>
<sequence length="105" mass="11673">MLLNKAKHMGKVLLRFAGEANHQRGAEHELRCMPGHIIQHVPDMRLIAAPIHAAEYLILSVLQGHIQIGQHLSAGPEAIDELRRDRIGIGIEHTNPMQGIDLLQT</sequence>
<protein>
    <submittedName>
        <fullName evidence="1">Uncharacterized protein</fullName>
    </submittedName>
</protein>
<reference evidence="1" key="1">
    <citation type="submission" date="2019-08" db="EMBL/GenBank/DDBJ databases">
        <authorList>
            <person name="Kucharzyk K."/>
            <person name="Murdoch R.W."/>
            <person name="Higgins S."/>
            <person name="Loffler F."/>
        </authorList>
    </citation>
    <scope>NUCLEOTIDE SEQUENCE</scope>
</reference>
<dbReference type="EMBL" id="VSSQ01057397">
    <property type="protein sequence ID" value="MPN11197.1"/>
    <property type="molecule type" value="Genomic_DNA"/>
</dbReference>